<evidence type="ECO:0000313" key="1">
    <source>
        <dbReference type="EMBL" id="KAK9730237.1"/>
    </source>
</evidence>
<dbReference type="PANTHER" id="PTHR33395:SF22">
    <property type="entry name" value="REVERSE TRANSCRIPTASE DOMAIN-CONTAINING PROTEIN"/>
    <property type="match status" value="1"/>
</dbReference>
<protein>
    <submittedName>
        <fullName evidence="1">Uncharacterized protein</fullName>
    </submittedName>
</protein>
<name>A0AAW1L804_POPJA</name>
<comment type="caution">
    <text evidence="1">The sequence shown here is derived from an EMBL/GenBank/DDBJ whole genome shotgun (WGS) entry which is preliminary data.</text>
</comment>
<proteinExistence type="predicted"/>
<sequence>MHTDVDRALDEFYSTIYDVLNIDWNFLEMHTDVDRALDEFYSTIYKVLHRTVPKCSTAKFSGYPSWFNRSIIANLKLKSYYHRKWRSTGLFAYRKDFSELRRVCKREIASAYSAYLGTIQNSLKTNPKALWSYVESQKGTSRIPGRMRHGDQELDSPRDIVNSFAEEFARAYSGPCNSVSPLLSSDLLSFHIPLISYDTTVKLMATLSNKYTSGDDQLPSFFIQHYFFSRSFVYMSQTAWILPG</sequence>
<reference evidence="1 2" key="1">
    <citation type="journal article" date="2024" name="BMC Genomics">
        <title>De novo assembly and annotation of Popillia japonica's genome with initial clues to its potential as an invasive pest.</title>
        <authorList>
            <person name="Cucini C."/>
            <person name="Boschi S."/>
            <person name="Funari R."/>
            <person name="Cardaioli E."/>
            <person name="Iannotti N."/>
            <person name="Marturano G."/>
            <person name="Paoli F."/>
            <person name="Bruttini M."/>
            <person name="Carapelli A."/>
            <person name="Frati F."/>
            <person name="Nardi F."/>
        </authorList>
    </citation>
    <scope>NUCLEOTIDE SEQUENCE [LARGE SCALE GENOMIC DNA]</scope>
    <source>
        <strain evidence="1">DMR45628</strain>
    </source>
</reference>
<dbReference type="PANTHER" id="PTHR33395">
    <property type="entry name" value="TRANSCRIPTASE, PUTATIVE-RELATED-RELATED"/>
    <property type="match status" value="1"/>
</dbReference>
<accession>A0AAW1L804</accession>
<dbReference type="AlphaFoldDB" id="A0AAW1L804"/>
<keyword evidence="2" id="KW-1185">Reference proteome</keyword>
<gene>
    <name evidence="1" type="ORF">QE152_g15364</name>
</gene>
<dbReference type="Proteomes" id="UP001458880">
    <property type="component" value="Unassembled WGS sequence"/>
</dbReference>
<organism evidence="1 2">
    <name type="scientific">Popillia japonica</name>
    <name type="common">Japanese beetle</name>
    <dbReference type="NCBI Taxonomy" id="7064"/>
    <lineage>
        <taxon>Eukaryota</taxon>
        <taxon>Metazoa</taxon>
        <taxon>Ecdysozoa</taxon>
        <taxon>Arthropoda</taxon>
        <taxon>Hexapoda</taxon>
        <taxon>Insecta</taxon>
        <taxon>Pterygota</taxon>
        <taxon>Neoptera</taxon>
        <taxon>Endopterygota</taxon>
        <taxon>Coleoptera</taxon>
        <taxon>Polyphaga</taxon>
        <taxon>Scarabaeiformia</taxon>
        <taxon>Scarabaeidae</taxon>
        <taxon>Rutelinae</taxon>
        <taxon>Popillia</taxon>
    </lineage>
</organism>
<evidence type="ECO:0000313" key="2">
    <source>
        <dbReference type="Proteomes" id="UP001458880"/>
    </source>
</evidence>
<dbReference type="EMBL" id="JASPKY010000150">
    <property type="protein sequence ID" value="KAK9730237.1"/>
    <property type="molecule type" value="Genomic_DNA"/>
</dbReference>